<keyword evidence="9" id="KW-1185">Reference proteome</keyword>
<keyword evidence="7" id="KW-0472">Membrane</keyword>
<keyword evidence="4 5" id="KW-0408">Iron</keyword>
<keyword evidence="6 8" id="KW-0503">Monooxygenase</keyword>
<dbReference type="InterPro" id="IPR036396">
    <property type="entry name" value="Cyt_P450_sf"/>
</dbReference>
<gene>
    <name evidence="8" type="ORF">AYL99_04764</name>
</gene>
<reference evidence="8 9" key="1">
    <citation type="submission" date="2016-04" db="EMBL/GenBank/DDBJ databases">
        <title>Draft genome of Fonsecaea erecta CBS 125763.</title>
        <authorList>
            <person name="Weiss V.A."/>
            <person name="Vicente V.A."/>
            <person name="Raittz R.T."/>
            <person name="Moreno L.F."/>
            <person name="De Souza E.M."/>
            <person name="Pedrosa F.O."/>
            <person name="Steffens M.B."/>
            <person name="Faoro H."/>
            <person name="Tadra-Sfeir M.Z."/>
            <person name="Najafzadeh M.J."/>
            <person name="Felipe M.S."/>
            <person name="Teixeira M."/>
            <person name="Sun J."/>
            <person name="Xi L."/>
            <person name="Gomes R."/>
            <person name="De Azevedo C.M."/>
            <person name="Salgado C.G."/>
            <person name="Da Silva M.B."/>
            <person name="Nascimento M.F."/>
            <person name="Queiroz-Telles F."/>
            <person name="Attili D.S."/>
            <person name="Gorbushina A."/>
        </authorList>
    </citation>
    <scope>NUCLEOTIDE SEQUENCE [LARGE SCALE GENOMIC DNA]</scope>
    <source>
        <strain evidence="8 9">CBS 125763</strain>
    </source>
</reference>
<feature type="transmembrane region" description="Helical" evidence="7">
    <location>
        <begin position="68"/>
        <end position="87"/>
    </location>
</feature>
<proteinExistence type="inferred from homology"/>
<evidence type="ECO:0000256" key="4">
    <source>
        <dbReference type="ARBA" id="ARBA00023004"/>
    </source>
</evidence>
<feature type="binding site" description="axial binding residue" evidence="5">
    <location>
        <position position="493"/>
    </location>
    <ligand>
        <name>heme</name>
        <dbReference type="ChEBI" id="CHEBI:30413"/>
    </ligand>
    <ligandPart>
        <name>Fe</name>
        <dbReference type="ChEBI" id="CHEBI:18248"/>
    </ligandPart>
</feature>
<sequence length="550" mass="62774">MSPIVLADLLHFDLLRRLRLMENSFSMYTIPAAPYAVLLGTCFILYFLVYPVVVYFRDPKGLRKFPAMTPLSGISSIPFMLLAHTGARSARLVELHKKHPVIRTGPTTLSYSDPRAIKDIYGHNTKCTKDGSYNITAGSHFHLADVIDKPDHARKRKVLSSAYALKNLEGWEHKVADKTARMIAHFDRCCTAPLTPGRLPEARELNVDYREWTNYFTLDAIADIGLSEILGFLDNGHDRVTGRRTDGTKYECNFRECLYQNARKQSLLIWPYKWYPLINKLSNAIPFYGRMGKLARDWDGIPLELAHRRLQRYRRGEKLDDFFQALMEDKNGHPNNLEWGEIVAEVSIMMNAGSATTAIAMANVLYQLLKNPEAMKKLVEELDAALDDEELHAVVPYDRVKHLPYLRACLDESLRLFPPTPHALPRETPPEGLSILDDYIPGGVSVGMSALVAHRNEDQFPQADKYIPERWLGEEGKNLQPYFLAFSAGARGCIGRNISYLEQTVVLASMLRRYEFALPHPDWEIERLETMNWLLGEMPVKVWRRVPESA</sequence>
<evidence type="ECO:0000313" key="8">
    <source>
        <dbReference type="EMBL" id="OAP59762.1"/>
    </source>
</evidence>
<evidence type="ECO:0000256" key="3">
    <source>
        <dbReference type="ARBA" id="ARBA00023002"/>
    </source>
</evidence>
<keyword evidence="7" id="KW-0812">Transmembrane</keyword>
<dbReference type="Proteomes" id="UP000078343">
    <property type="component" value="Unassembled WGS sequence"/>
</dbReference>
<evidence type="ECO:0000256" key="1">
    <source>
        <dbReference type="ARBA" id="ARBA00001971"/>
    </source>
</evidence>
<keyword evidence="2 5" id="KW-0479">Metal-binding</keyword>
<organism evidence="8 9">
    <name type="scientific">Fonsecaea erecta</name>
    <dbReference type="NCBI Taxonomy" id="1367422"/>
    <lineage>
        <taxon>Eukaryota</taxon>
        <taxon>Fungi</taxon>
        <taxon>Dikarya</taxon>
        <taxon>Ascomycota</taxon>
        <taxon>Pezizomycotina</taxon>
        <taxon>Eurotiomycetes</taxon>
        <taxon>Chaetothyriomycetidae</taxon>
        <taxon>Chaetothyriales</taxon>
        <taxon>Herpotrichiellaceae</taxon>
        <taxon>Fonsecaea</taxon>
    </lineage>
</organism>
<dbReference type="GO" id="GO:0004497">
    <property type="term" value="F:monooxygenase activity"/>
    <property type="evidence" value="ECO:0007669"/>
    <property type="project" value="UniProtKB-KW"/>
</dbReference>
<evidence type="ECO:0000256" key="7">
    <source>
        <dbReference type="SAM" id="Phobius"/>
    </source>
</evidence>
<dbReference type="STRING" id="1367422.A0A178ZJB4"/>
<keyword evidence="7" id="KW-1133">Transmembrane helix</keyword>
<comment type="similarity">
    <text evidence="6">Belongs to the cytochrome P450 family.</text>
</comment>
<dbReference type="InterPro" id="IPR017972">
    <property type="entry name" value="Cyt_P450_CS"/>
</dbReference>
<dbReference type="Gene3D" id="1.10.630.10">
    <property type="entry name" value="Cytochrome P450"/>
    <property type="match status" value="1"/>
</dbReference>
<dbReference type="GO" id="GO:0020037">
    <property type="term" value="F:heme binding"/>
    <property type="evidence" value="ECO:0007669"/>
    <property type="project" value="InterPro"/>
</dbReference>
<accession>A0A178ZJB4</accession>
<keyword evidence="3 6" id="KW-0560">Oxidoreductase</keyword>
<dbReference type="EMBL" id="LVYI01000004">
    <property type="protein sequence ID" value="OAP59762.1"/>
    <property type="molecule type" value="Genomic_DNA"/>
</dbReference>
<evidence type="ECO:0000256" key="6">
    <source>
        <dbReference type="RuleBase" id="RU000461"/>
    </source>
</evidence>
<dbReference type="OrthoDB" id="2789670at2759"/>
<dbReference type="AlphaFoldDB" id="A0A178ZJB4"/>
<dbReference type="CDD" id="cd11061">
    <property type="entry name" value="CYP67-like"/>
    <property type="match status" value="1"/>
</dbReference>
<dbReference type="Pfam" id="PF00067">
    <property type="entry name" value="p450"/>
    <property type="match status" value="1"/>
</dbReference>
<comment type="cofactor">
    <cofactor evidence="1 5">
        <name>heme</name>
        <dbReference type="ChEBI" id="CHEBI:30413"/>
    </cofactor>
</comment>
<evidence type="ECO:0000256" key="2">
    <source>
        <dbReference type="ARBA" id="ARBA00022723"/>
    </source>
</evidence>
<dbReference type="GO" id="GO:0005506">
    <property type="term" value="F:iron ion binding"/>
    <property type="evidence" value="ECO:0007669"/>
    <property type="project" value="InterPro"/>
</dbReference>
<evidence type="ECO:0000256" key="5">
    <source>
        <dbReference type="PIRSR" id="PIRSR602401-1"/>
    </source>
</evidence>
<dbReference type="PROSITE" id="PS00086">
    <property type="entry name" value="CYTOCHROME_P450"/>
    <property type="match status" value="1"/>
</dbReference>
<dbReference type="PANTHER" id="PTHR24305">
    <property type="entry name" value="CYTOCHROME P450"/>
    <property type="match status" value="1"/>
</dbReference>
<evidence type="ECO:0000313" key="9">
    <source>
        <dbReference type="Proteomes" id="UP000078343"/>
    </source>
</evidence>
<dbReference type="InterPro" id="IPR002401">
    <property type="entry name" value="Cyt_P450_E_grp-I"/>
</dbReference>
<dbReference type="PANTHER" id="PTHR24305:SF172">
    <property type="entry name" value="P450, PUTATIVE (EUROFUNG)-RELATED"/>
    <property type="match status" value="1"/>
</dbReference>
<dbReference type="GeneID" id="30008932"/>
<dbReference type="GO" id="GO:0016705">
    <property type="term" value="F:oxidoreductase activity, acting on paired donors, with incorporation or reduction of molecular oxygen"/>
    <property type="evidence" value="ECO:0007669"/>
    <property type="project" value="InterPro"/>
</dbReference>
<dbReference type="InterPro" id="IPR001128">
    <property type="entry name" value="Cyt_P450"/>
</dbReference>
<dbReference type="PRINTS" id="PR00463">
    <property type="entry name" value="EP450I"/>
</dbReference>
<dbReference type="RefSeq" id="XP_018693129.1">
    <property type="nucleotide sequence ID" value="XM_018836276.1"/>
</dbReference>
<dbReference type="SUPFAM" id="SSF48264">
    <property type="entry name" value="Cytochrome P450"/>
    <property type="match status" value="1"/>
</dbReference>
<dbReference type="PRINTS" id="PR00385">
    <property type="entry name" value="P450"/>
</dbReference>
<feature type="transmembrane region" description="Helical" evidence="7">
    <location>
        <begin position="32"/>
        <end position="56"/>
    </location>
</feature>
<name>A0A178ZJB4_9EURO</name>
<keyword evidence="5 6" id="KW-0349">Heme</keyword>
<dbReference type="InterPro" id="IPR050121">
    <property type="entry name" value="Cytochrome_P450_monoxygenase"/>
</dbReference>
<comment type="caution">
    <text evidence="8">The sequence shown here is derived from an EMBL/GenBank/DDBJ whole genome shotgun (WGS) entry which is preliminary data.</text>
</comment>
<protein>
    <submittedName>
        <fullName evidence="8">Cytochrome P450 monooxygenase</fullName>
    </submittedName>
</protein>